<dbReference type="GO" id="GO:0016491">
    <property type="term" value="F:oxidoreductase activity"/>
    <property type="evidence" value="ECO:0007669"/>
    <property type="project" value="UniProtKB-KW"/>
</dbReference>
<dbReference type="PANTHER" id="PTHR42879">
    <property type="entry name" value="3-OXOACYL-(ACYL-CARRIER-PROTEIN) REDUCTASE"/>
    <property type="match status" value="1"/>
</dbReference>
<dbReference type="PRINTS" id="PR00081">
    <property type="entry name" value="GDHRDH"/>
</dbReference>
<evidence type="ECO:0000256" key="2">
    <source>
        <dbReference type="ARBA" id="ARBA00023002"/>
    </source>
</evidence>
<accession>A0A6J7DIC2</accession>
<dbReference type="PROSITE" id="PS00061">
    <property type="entry name" value="ADH_SHORT"/>
    <property type="match status" value="1"/>
</dbReference>
<dbReference type="SUPFAM" id="SSF51735">
    <property type="entry name" value="NAD(P)-binding Rossmann-fold domains"/>
    <property type="match status" value="1"/>
</dbReference>
<organism evidence="3">
    <name type="scientific">freshwater metagenome</name>
    <dbReference type="NCBI Taxonomy" id="449393"/>
    <lineage>
        <taxon>unclassified sequences</taxon>
        <taxon>metagenomes</taxon>
        <taxon>ecological metagenomes</taxon>
    </lineage>
</organism>
<dbReference type="InterPro" id="IPR020904">
    <property type="entry name" value="Sc_DH/Rdtase_CS"/>
</dbReference>
<dbReference type="PANTHER" id="PTHR42879:SF2">
    <property type="entry name" value="3-OXOACYL-[ACYL-CARRIER-PROTEIN] REDUCTASE FABG"/>
    <property type="match status" value="1"/>
</dbReference>
<dbReference type="InterPro" id="IPR036291">
    <property type="entry name" value="NAD(P)-bd_dom_sf"/>
</dbReference>
<gene>
    <name evidence="3" type="ORF">UFOPK3402_00553</name>
</gene>
<dbReference type="InterPro" id="IPR050259">
    <property type="entry name" value="SDR"/>
</dbReference>
<dbReference type="AlphaFoldDB" id="A0A6J7DIC2"/>
<evidence type="ECO:0000313" key="3">
    <source>
        <dbReference type="EMBL" id="CAB4868109.1"/>
    </source>
</evidence>
<dbReference type="InterPro" id="IPR002347">
    <property type="entry name" value="SDR_fam"/>
</dbReference>
<name>A0A6J7DIC2_9ZZZZ</name>
<protein>
    <submittedName>
        <fullName evidence="3">Unannotated protein</fullName>
    </submittedName>
</protein>
<keyword evidence="2" id="KW-0560">Oxidoreductase</keyword>
<proteinExistence type="inferred from homology"/>
<sequence length="262" mass="26998">MARLPKAWSLEGRVALVTGAGSPSGIGFATARALAELGARVEITATTSRVQERVNELGALGFASFGHVVDLTDEDAVQSVTTDLLERHSRLDIVVNNAGMVSTGTTVESGELTAMSLDRWRAGMHRNLDTAFLVSRAAIATMAEARWGRIVNVASVTGPLMAMRHEPAYAAAKAGMVGLTRSVALDYAAFGVTCNAVAPGWIETGSQTPAEAAQGASVPVGRSASPGEVASAIAWLCTPGAAYVTGQCIVVDGGNSIAEERA</sequence>
<reference evidence="3" key="1">
    <citation type="submission" date="2020-05" db="EMBL/GenBank/DDBJ databases">
        <authorList>
            <person name="Chiriac C."/>
            <person name="Salcher M."/>
            <person name="Ghai R."/>
            <person name="Kavagutti S V."/>
        </authorList>
    </citation>
    <scope>NUCLEOTIDE SEQUENCE</scope>
</reference>
<dbReference type="Gene3D" id="3.40.50.720">
    <property type="entry name" value="NAD(P)-binding Rossmann-like Domain"/>
    <property type="match status" value="1"/>
</dbReference>
<dbReference type="PRINTS" id="PR00080">
    <property type="entry name" value="SDRFAMILY"/>
</dbReference>
<evidence type="ECO:0000256" key="1">
    <source>
        <dbReference type="ARBA" id="ARBA00006484"/>
    </source>
</evidence>
<comment type="similarity">
    <text evidence="1">Belongs to the short-chain dehydrogenases/reductases (SDR) family.</text>
</comment>
<dbReference type="Pfam" id="PF13561">
    <property type="entry name" value="adh_short_C2"/>
    <property type="match status" value="1"/>
</dbReference>
<dbReference type="GO" id="GO:0032787">
    <property type="term" value="P:monocarboxylic acid metabolic process"/>
    <property type="evidence" value="ECO:0007669"/>
    <property type="project" value="UniProtKB-ARBA"/>
</dbReference>
<dbReference type="EMBL" id="CAFBLS010000048">
    <property type="protein sequence ID" value="CAB4868109.1"/>
    <property type="molecule type" value="Genomic_DNA"/>
</dbReference>
<dbReference type="FunFam" id="3.40.50.720:FF:000173">
    <property type="entry name" value="3-oxoacyl-[acyl-carrier protein] reductase"/>
    <property type="match status" value="1"/>
</dbReference>